<comment type="caution">
    <text evidence="2">The sequence shown here is derived from an EMBL/GenBank/DDBJ whole genome shotgun (WGS) entry which is preliminary data.</text>
</comment>
<dbReference type="Gene3D" id="3.60.21.10">
    <property type="match status" value="1"/>
</dbReference>
<name>A0AA46I631_9FUSO</name>
<evidence type="ECO:0000259" key="1">
    <source>
        <dbReference type="Pfam" id="PF00149"/>
    </source>
</evidence>
<proteinExistence type="predicted"/>
<dbReference type="InterPro" id="IPR029052">
    <property type="entry name" value="Metallo-depent_PP-like"/>
</dbReference>
<reference evidence="2 3" key="1">
    <citation type="submission" date="2019-03" db="EMBL/GenBank/DDBJ databases">
        <title>Genomic Encyclopedia of Type Strains, Phase IV (KMG-IV): sequencing the most valuable type-strain genomes for metagenomic binning, comparative biology and taxonomic classification.</title>
        <authorList>
            <person name="Goeker M."/>
        </authorList>
    </citation>
    <scope>NUCLEOTIDE SEQUENCE [LARGE SCALE GENOMIC DNA]</scope>
    <source>
        <strain evidence="2 3">DSM 100055</strain>
    </source>
</reference>
<sequence length="208" mass="24841">MKNKEGNKVKYKILAISDIHILKKYSINLILEKFKDIDFIISAGDVSNDYLDYLASILNKDIIYVNGNHVYNEKHNISFCKNIDGKIIKYKDIYIFGLDGSRVYSFKKHQYTEREMFIKILKNIPRLILHKPDIVVTHAPIRYIHDKEEHVHKGFRVFYKVINWFHPKLWIHGHIHLSNHYEIQETEYNGTRIINAYGYKLIEFQKDT</sequence>
<keyword evidence="3" id="KW-1185">Reference proteome</keyword>
<evidence type="ECO:0000313" key="3">
    <source>
        <dbReference type="Proteomes" id="UP000294678"/>
    </source>
</evidence>
<dbReference type="AlphaFoldDB" id="A0AA46I631"/>
<evidence type="ECO:0000313" key="2">
    <source>
        <dbReference type="EMBL" id="TDT71744.1"/>
    </source>
</evidence>
<dbReference type="PANTHER" id="PTHR12905:SF0">
    <property type="entry name" value="CALCINEURIN-LIKE PHOSPHOESTERASE DOMAIN-CONTAINING PROTEIN"/>
    <property type="match status" value="1"/>
</dbReference>
<dbReference type="RefSeq" id="WP_134112341.1">
    <property type="nucleotide sequence ID" value="NZ_SOBG01000002.1"/>
</dbReference>
<organism evidence="2 3">
    <name type="scientific">Hypnocyclicus thermotrophus</name>
    <dbReference type="NCBI Taxonomy" id="1627895"/>
    <lineage>
        <taxon>Bacteria</taxon>
        <taxon>Fusobacteriati</taxon>
        <taxon>Fusobacteriota</taxon>
        <taxon>Fusobacteriia</taxon>
        <taxon>Fusobacteriales</taxon>
        <taxon>Fusobacteriaceae</taxon>
        <taxon>Hypnocyclicus</taxon>
    </lineage>
</organism>
<dbReference type="PANTHER" id="PTHR12905">
    <property type="entry name" value="METALLOPHOSPHOESTERASE"/>
    <property type="match status" value="1"/>
</dbReference>
<feature type="domain" description="Calcineurin-like phosphoesterase" evidence="1">
    <location>
        <begin position="12"/>
        <end position="176"/>
    </location>
</feature>
<accession>A0AA46I631</accession>
<dbReference type="InterPro" id="IPR004843">
    <property type="entry name" value="Calcineurin-like_PHP"/>
</dbReference>
<dbReference type="InterPro" id="IPR051693">
    <property type="entry name" value="UPF0046_metallophosphoest"/>
</dbReference>
<dbReference type="SUPFAM" id="SSF56300">
    <property type="entry name" value="Metallo-dependent phosphatases"/>
    <property type="match status" value="1"/>
</dbReference>
<dbReference type="Pfam" id="PF00149">
    <property type="entry name" value="Metallophos"/>
    <property type="match status" value="1"/>
</dbReference>
<dbReference type="EMBL" id="SOBG01000002">
    <property type="protein sequence ID" value="TDT71744.1"/>
    <property type="molecule type" value="Genomic_DNA"/>
</dbReference>
<gene>
    <name evidence="2" type="ORF">EV215_0428</name>
</gene>
<dbReference type="Proteomes" id="UP000294678">
    <property type="component" value="Unassembled WGS sequence"/>
</dbReference>
<dbReference type="GO" id="GO:0016787">
    <property type="term" value="F:hydrolase activity"/>
    <property type="evidence" value="ECO:0007669"/>
    <property type="project" value="InterPro"/>
</dbReference>
<protein>
    <submittedName>
        <fullName evidence="2">Icc-related predicted phosphoesterase</fullName>
    </submittedName>
</protein>